<dbReference type="Pfam" id="PF04149">
    <property type="entry name" value="DUF397"/>
    <property type="match status" value="1"/>
</dbReference>
<sequence length="67" mass="7335">MHSPDANRLGWFKSGYSASQGACTEVATSKSKALVRDSKYPDLGHLTFADNEWSAFLQAVKSDELGR</sequence>
<name>A0A7W9YMB1_9ACTN</name>
<evidence type="ECO:0000259" key="1">
    <source>
        <dbReference type="Pfam" id="PF04149"/>
    </source>
</evidence>
<evidence type="ECO:0000313" key="2">
    <source>
        <dbReference type="EMBL" id="MBB6174792.1"/>
    </source>
</evidence>
<feature type="domain" description="DUF397" evidence="1">
    <location>
        <begin position="10"/>
        <end position="61"/>
    </location>
</feature>
<dbReference type="Proteomes" id="UP000546642">
    <property type="component" value="Unassembled WGS sequence"/>
</dbReference>
<protein>
    <recommendedName>
        <fullName evidence="1">DUF397 domain-containing protein</fullName>
    </recommendedName>
</protein>
<dbReference type="EMBL" id="JACHDS010000001">
    <property type="protein sequence ID" value="MBB6174792.1"/>
    <property type="molecule type" value="Genomic_DNA"/>
</dbReference>
<dbReference type="AlphaFoldDB" id="A0A7W9YMB1"/>
<reference evidence="2 3" key="1">
    <citation type="submission" date="2020-08" db="EMBL/GenBank/DDBJ databases">
        <title>Sequencing the genomes of 1000 actinobacteria strains.</title>
        <authorList>
            <person name="Klenk H.-P."/>
        </authorList>
    </citation>
    <scope>NUCLEOTIDE SEQUENCE [LARGE SCALE GENOMIC DNA]</scope>
    <source>
        <strain evidence="2 3">DSM 46659</strain>
    </source>
</reference>
<evidence type="ECO:0000313" key="3">
    <source>
        <dbReference type="Proteomes" id="UP000546642"/>
    </source>
</evidence>
<proteinExistence type="predicted"/>
<accession>A0A7W9YMB1</accession>
<keyword evidence="3" id="KW-1185">Reference proteome</keyword>
<dbReference type="RefSeq" id="WP_184079050.1">
    <property type="nucleotide sequence ID" value="NZ_JACHDS010000001.1"/>
</dbReference>
<dbReference type="InterPro" id="IPR007278">
    <property type="entry name" value="DUF397"/>
</dbReference>
<comment type="caution">
    <text evidence="2">The sequence shown here is derived from an EMBL/GenBank/DDBJ whole genome shotgun (WGS) entry which is preliminary data.</text>
</comment>
<gene>
    <name evidence="2" type="ORF">HNR23_004852</name>
</gene>
<organism evidence="2 3">
    <name type="scientific">Nocardiopsis mwathae</name>
    <dbReference type="NCBI Taxonomy" id="1472723"/>
    <lineage>
        <taxon>Bacteria</taxon>
        <taxon>Bacillati</taxon>
        <taxon>Actinomycetota</taxon>
        <taxon>Actinomycetes</taxon>
        <taxon>Streptosporangiales</taxon>
        <taxon>Nocardiopsidaceae</taxon>
        <taxon>Nocardiopsis</taxon>
    </lineage>
</organism>